<name>A0ABW3YMP1_9ACTN</name>
<feature type="region of interest" description="Disordered" evidence="1">
    <location>
        <begin position="790"/>
        <end position="833"/>
    </location>
</feature>
<feature type="compositionally biased region" description="Low complexity" evidence="1">
    <location>
        <begin position="816"/>
        <end position="833"/>
    </location>
</feature>
<feature type="region of interest" description="Disordered" evidence="1">
    <location>
        <begin position="866"/>
        <end position="919"/>
    </location>
</feature>
<feature type="compositionally biased region" description="Gly residues" evidence="1">
    <location>
        <begin position="806"/>
        <end position="815"/>
    </location>
</feature>
<sequence length="919" mass="98050">MTNTATIEDILASILGLVLGGTPGQHTLATSASGGGQSGDKTSINDGFRPRTIKGPGYWLIAQSSTLSHTGGWAPEYNKDAVTFYKWSQDGAIKRITRLTVWVGLTNRNNDQGQERNTSDPTKTVNPTANPVIALGSAWETIRNEIPLVAGVGTSFDPNSIAAVRQILGVLTSHAMKISGRLTDQMNLVNIKSDDFKGSAESAWYRRVQSANRYVSDIHDQFKRWDGVLYQAEEAMKKFVKALLDANNKWSEITPAGTWQHPYRVIAAMFNQSTLQYGDLHDGRSNAWDLGSQYANTGNKTGNKNGRTPIPGKDVGAVLWTPPSWLKYHSFDAFNIGEWNKLDQHLRQMWANNVINTFAPVLTAATSLVTAFADARNPMYLAAPDPVPPLPMPNNLGAPNWDNAFPNWDNAFPNWDNAFPNWDNAFPNWDNAFPNWDNAFPNWDNAFPNWDNAFPNGGSMFAYGGGVDDPFANGGGVFANGGGIDSPFPNGGGVVAYGGGLGNPFANGLDNGSVFSSSANPFANGPTPGQTYNNLTGPQTLGDLTPDQLQQLDSAGLLDDVPLTAEQAAYLRENGLAVPNGTTMLGQLTPKQLAALQQGGLLDETPLTDDQRAKLGLIEPQTLGDLTPDQLRQLDSAGLLDDVPLTAEQAAYLRENGLAVPNGTTTLGQLTPKQLTALQQGGLLDEVPLDPEGRANLGLTKPSGQSGGVTSVPGLIDPSKLPWYPTSPTSPVVINPFPTTVDGLEVSPNPDKDDTVKPPPFGDISKPGAATYPNVPGVQVGTGGLSSVPGVSGSAGALSQDRLGLPIGGPGGAGSTTGATQTSGDSSSFGGMPYMPGMFGGMPGMHGGGHQPRQEPDRQRTTWLKEDEKVWGTDPDCAPAVVGRRGSKTRVGDDDYDEYDKSVDERTGTQDDHRPYWRR</sequence>
<gene>
    <name evidence="2" type="ORF">ACFQ4H_26335</name>
</gene>
<reference evidence="3" key="1">
    <citation type="journal article" date="2019" name="Int. J. Syst. Evol. Microbiol.">
        <title>The Global Catalogue of Microorganisms (GCM) 10K type strain sequencing project: providing services to taxonomists for standard genome sequencing and annotation.</title>
        <authorList>
            <consortium name="The Broad Institute Genomics Platform"/>
            <consortium name="The Broad Institute Genome Sequencing Center for Infectious Disease"/>
            <person name="Wu L."/>
            <person name="Ma J."/>
        </authorList>
    </citation>
    <scope>NUCLEOTIDE SEQUENCE [LARGE SCALE GENOMIC DNA]</scope>
    <source>
        <strain evidence="3">JCM 31037</strain>
    </source>
</reference>
<feature type="compositionally biased region" description="Basic and acidic residues" evidence="1">
    <location>
        <begin position="899"/>
        <end position="919"/>
    </location>
</feature>
<evidence type="ECO:0000256" key="1">
    <source>
        <dbReference type="SAM" id="MobiDB-lite"/>
    </source>
</evidence>
<evidence type="ECO:0000313" key="2">
    <source>
        <dbReference type="EMBL" id="MFD1324611.1"/>
    </source>
</evidence>
<comment type="caution">
    <text evidence="2">The sequence shown here is derived from an EMBL/GenBank/DDBJ whole genome shotgun (WGS) entry which is preliminary data.</text>
</comment>
<dbReference type="Proteomes" id="UP001597260">
    <property type="component" value="Unassembled WGS sequence"/>
</dbReference>
<feature type="region of interest" description="Disordered" evidence="1">
    <location>
        <begin position="28"/>
        <end position="48"/>
    </location>
</feature>
<accession>A0ABW3YMP1</accession>
<organism evidence="2 3">
    <name type="scientific">Micromonospora sonneratiae</name>
    <dbReference type="NCBI Taxonomy" id="1184706"/>
    <lineage>
        <taxon>Bacteria</taxon>
        <taxon>Bacillati</taxon>
        <taxon>Actinomycetota</taxon>
        <taxon>Actinomycetes</taxon>
        <taxon>Micromonosporales</taxon>
        <taxon>Micromonosporaceae</taxon>
        <taxon>Micromonospora</taxon>
    </lineage>
</organism>
<proteinExistence type="predicted"/>
<protein>
    <submittedName>
        <fullName evidence="2">Uncharacterized protein</fullName>
    </submittedName>
</protein>
<feature type="region of interest" description="Disordered" evidence="1">
    <location>
        <begin position="690"/>
        <end position="712"/>
    </location>
</feature>
<dbReference type="RefSeq" id="WP_377575521.1">
    <property type="nucleotide sequence ID" value="NZ_JBHTMP010000053.1"/>
</dbReference>
<feature type="region of interest" description="Disordered" evidence="1">
    <location>
        <begin position="741"/>
        <end position="775"/>
    </location>
</feature>
<feature type="compositionally biased region" description="Low complexity" evidence="1">
    <location>
        <begin position="790"/>
        <end position="799"/>
    </location>
</feature>
<keyword evidence="3" id="KW-1185">Reference proteome</keyword>
<dbReference type="EMBL" id="JBHTMP010000053">
    <property type="protein sequence ID" value="MFD1324611.1"/>
    <property type="molecule type" value="Genomic_DNA"/>
</dbReference>
<feature type="region of interest" description="Disordered" evidence="1">
    <location>
        <begin position="108"/>
        <end position="129"/>
    </location>
</feature>
<feature type="compositionally biased region" description="Polar residues" evidence="1">
    <location>
        <begin position="119"/>
        <end position="129"/>
    </location>
</feature>
<evidence type="ECO:0000313" key="3">
    <source>
        <dbReference type="Proteomes" id="UP001597260"/>
    </source>
</evidence>